<dbReference type="PANTHER" id="PTHR30349:SF64">
    <property type="entry name" value="PROPHAGE INTEGRASE INTD-RELATED"/>
    <property type="match status" value="1"/>
</dbReference>
<dbReference type="GO" id="GO:0015074">
    <property type="term" value="P:DNA integration"/>
    <property type="evidence" value="ECO:0007669"/>
    <property type="project" value="UniProtKB-KW"/>
</dbReference>
<dbReference type="Proteomes" id="UP000614996">
    <property type="component" value="Unassembled WGS sequence"/>
</dbReference>
<dbReference type="AlphaFoldDB" id="A0A8J4AEL0"/>
<keyword evidence="3" id="KW-0233">DNA recombination</keyword>
<dbReference type="PANTHER" id="PTHR30349">
    <property type="entry name" value="PHAGE INTEGRASE-RELATED"/>
    <property type="match status" value="1"/>
</dbReference>
<gene>
    <name evidence="7" type="ORF">NUM_51780</name>
</gene>
<protein>
    <recommendedName>
        <fullName evidence="9">Site-specific integrase</fullName>
    </recommendedName>
</protein>
<evidence type="ECO:0000256" key="3">
    <source>
        <dbReference type="ARBA" id="ARBA00023172"/>
    </source>
</evidence>
<evidence type="ECO:0000259" key="5">
    <source>
        <dbReference type="PROSITE" id="PS51898"/>
    </source>
</evidence>
<dbReference type="EMBL" id="BOPO01000110">
    <property type="protein sequence ID" value="GIL29924.1"/>
    <property type="molecule type" value="Genomic_DNA"/>
</dbReference>
<feature type="domain" description="Core-binding (CB)" evidence="6">
    <location>
        <begin position="102"/>
        <end position="181"/>
    </location>
</feature>
<reference evidence="8" key="1">
    <citation type="journal article" date="2021" name="Int. J. Syst. Evol. Microbiol.">
        <title>Actinocatenispora comari sp. nov., an endophytic actinomycete isolated from aerial parts of Comarum salesowianum.</title>
        <authorList>
            <person name="Oyunbileg N."/>
            <person name="Iizaka Y."/>
            <person name="Hamada M."/>
            <person name="Davaapurev B.O."/>
            <person name="Fukumoto A."/>
            <person name="Tsetseg B."/>
            <person name="Kato F."/>
            <person name="Tamura T."/>
            <person name="Batkhuu J."/>
            <person name="Anzai Y."/>
        </authorList>
    </citation>
    <scope>NUCLEOTIDE SEQUENCE [LARGE SCALE GENOMIC DNA]</scope>
    <source>
        <strain evidence="8">NUM-2625</strain>
    </source>
</reference>
<comment type="similarity">
    <text evidence="1">Belongs to the 'phage' integrase family.</text>
</comment>
<evidence type="ECO:0000313" key="8">
    <source>
        <dbReference type="Proteomes" id="UP000614996"/>
    </source>
</evidence>
<evidence type="ECO:0000256" key="1">
    <source>
        <dbReference type="ARBA" id="ARBA00008857"/>
    </source>
</evidence>
<dbReference type="PROSITE" id="PS51900">
    <property type="entry name" value="CB"/>
    <property type="match status" value="1"/>
</dbReference>
<dbReference type="PROSITE" id="PS51898">
    <property type="entry name" value="TYR_RECOMBINASE"/>
    <property type="match status" value="1"/>
</dbReference>
<evidence type="ECO:0008006" key="9">
    <source>
        <dbReference type="Google" id="ProtNLM"/>
    </source>
</evidence>
<dbReference type="Pfam" id="PF00589">
    <property type="entry name" value="Phage_integrase"/>
    <property type="match status" value="1"/>
</dbReference>
<sequence>MAQFERRGVGRRDVAHIEDRWYRPTQDEFGKVVVNGRGKPVMERTERYGKGDRYRVRYLTPAGERRSKSFADKQKGDAEAFLITVESEKRRGTYVDPTAGKVLFRDYAEQWMRGQTFDESTRESVEYRVRKHLYPMLGGRPLGKINPGLIREWDRSLYDVLSASTRSVVFAHLRAILGAAVDDEKIVKNPCTARSVRQPRPTERRVVPWTREQVAGIRRAMPERYRLVVDLGAGCGLRQGEIFGLSPDDVDLDAGVIHVRRQVKRVRSRLVFGLPKNDRDRHVPLPSMIARRIEDHIDGGRFGPTSITLPWENPLTGKPTTVDLLLTTTRNGALNRSTFDSKMWHPALALAGIERSRATGVHALRHFYASALLDAGENIKSLSSYLGHHDPGFTLRVYTHLMPSSEDRARRAIDSVFGGDE</sequence>
<dbReference type="InterPro" id="IPR044068">
    <property type="entry name" value="CB"/>
</dbReference>
<dbReference type="GO" id="GO:0006310">
    <property type="term" value="P:DNA recombination"/>
    <property type="evidence" value="ECO:0007669"/>
    <property type="project" value="UniProtKB-KW"/>
</dbReference>
<keyword evidence="2 4" id="KW-0238">DNA-binding</keyword>
<dbReference type="InterPro" id="IPR002104">
    <property type="entry name" value="Integrase_catalytic"/>
</dbReference>
<name>A0A8J4AEL0_9ACTN</name>
<evidence type="ECO:0000313" key="7">
    <source>
        <dbReference type="EMBL" id="GIL29924.1"/>
    </source>
</evidence>
<dbReference type="GO" id="GO:0003677">
    <property type="term" value="F:DNA binding"/>
    <property type="evidence" value="ECO:0007669"/>
    <property type="project" value="UniProtKB-UniRule"/>
</dbReference>
<keyword evidence="8" id="KW-1185">Reference proteome</keyword>
<evidence type="ECO:0000259" key="6">
    <source>
        <dbReference type="PROSITE" id="PS51900"/>
    </source>
</evidence>
<proteinExistence type="inferred from homology"/>
<dbReference type="Gene3D" id="1.10.443.10">
    <property type="entry name" value="Intergrase catalytic core"/>
    <property type="match status" value="1"/>
</dbReference>
<dbReference type="SUPFAM" id="SSF56349">
    <property type="entry name" value="DNA breaking-rejoining enzymes"/>
    <property type="match status" value="1"/>
</dbReference>
<dbReference type="InterPro" id="IPR013762">
    <property type="entry name" value="Integrase-like_cat_sf"/>
</dbReference>
<dbReference type="Gene3D" id="1.10.150.130">
    <property type="match status" value="1"/>
</dbReference>
<comment type="caution">
    <text evidence="7">The sequence shown here is derived from an EMBL/GenBank/DDBJ whole genome shotgun (WGS) entry which is preliminary data.</text>
</comment>
<evidence type="ECO:0000256" key="2">
    <source>
        <dbReference type="ARBA" id="ARBA00023125"/>
    </source>
</evidence>
<dbReference type="CDD" id="cd01189">
    <property type="entry name" value="INT_ICEBs1_C_like"/>
    <property type="match status" value="1"/>
</dbReference>
<organism evidence="7 8">
    <name type="scientific">Actinocatenispora comari</name>
    <dbReference type="NCBI Taxonomy" id="2807577"/>
    <lineage>
        <taxon>Bacteria</taxon>
        <taxon>Bacillati</taxon>
        <taxon>Actinomycetota</taxon>
        <taxon>Actinomycetes</taxon>
        <taxon>Micromonosporales</taxon>
        <taxon>Micromonosporaceae</taxon>
        <taxon>Actinocatenispora</taxon>
    </lineage>
</organism>
<dbReference type="InterPro" id="IPR010998">
    <property type="entry name" value="Integrase_recombinase_N"/>
</dbReference>
<evidence type="ECO:0000256" key="4">
    <source>
        <dbReference type="PROSITE-ProRule" id="PRU01248"/>
    </source>
</evidence>
<feature type="domain" description="Tyr recombinase" evidence="5">
    <location>
        <begin position="204"/>
        <end position="414"/>
    </location>
</feature>
<dbReference type="InterPro" id="IPR050090">
    <property type="entry name" value="Tyrosine_recombinase_XerCD"/>
</dbReference>
<dbReference type="InterPro" id="IPR011010">
    <property type="entry name" value="DNA_brk_join_enz"/>
</dbReference>
<accession>A0A8J4AEL0</accession>